<sequence>MDLGARIDSFRFLVRDRDAKFTGVFDGEGVTVVKIPPRTPRANCSAERWVRTVRAECTDRTSPARSGHSIMTGRPLCRWKAGSNAGGYSAG</sequence>
<dbReference type="Proteomes" id="UP000562352">
    <property type="component" value="Unassembled WGS sequence"/>
</dbReference>
<dbReference type="AlphaFoldDB" id="A0A841DDQ6"/>
<evidence type="ECO:0000313" key="2">
    <source>
        <dbReference type="Proteomes" id="UP000562352"/>
    </source>
</evidence>
<reference evidence="1 2" key="1">
    <citation type="submission" date="2020-08" db="EMBL/GenBank/DDBJ databases">
        <title>Genomic Encyclopedia of Type Strains, Phase III (KMG-III): the genomes of soil and plant-associated and newly described type strains.</title>
        <authorList>
            <person name="Whitman W."/>
        </authorList>
    </citation>
    <scope>NUCLEOTIDE SEQUENCE [LARGE SCALE GENOMIC DNA]</scope>
    <source>
        <strain evidence="1 2">CECT 3303</strain>
    </source>
</reference>
<dbReference type="RefSeq" id="WP_221474612.1">
    <property type="nucleotide sequence ID" value="NZ_BAAAWZ010000001.1"/>
</dbReference>
<gene>
    <name evidence="1" type="ORF">FHS22_007541</name>
</gene>
<name>A0A841DDQ6_PLAVE</name>
<evidence type="ECO:0000313" key="1">
    <source>
        <dbReference type="EMBL" id="MBB5968220.1"/>
    </source>
</evidence>
<protein>
    <recommendedName>
        <fullName evidence="3">Integrase catalytic domain-containing protein</fullName>
    </recommendedName>
</protein>
<keyword evidence="2" id="KW-1185">Reference proteome</keyword>
<dbReference type="EMBL" id="JACHJJ010000074">
    <property type="protein sequence ID" value="MBB5968220.1"/>
    <property type="molecule type" value="Genomic_DNA"/>
</dbReference>
<accession>A0A841DDQ6</accession>
<organism evidence="1 2">
    <name type="scientific">Planomonospora venezuelensis</name>
    <dbReference type="NCBI Taxonomy" id="1999"/>
    <lineage>
        <taxon>Bacteria</taxon>
        <taxon>Bacillati</taxon>
        <taxon>Actinomycetota</taxon>
        <taxon>Actinomycetes</taxon>
        <taxon>Streptosporangiales</taxon>
        <taxon>Streptosporangiaceae</taxon>
        <taxon>Planomonospora</taxon>
    </lineage>
</organism>
<proteinExistence type="predicted"/>
<evidence type="ECO:0008006" key="3">
    <source>
        <dbReference type="Google" id="ProtNLM"/>
    </source>
</evidence>
<comment type="caution">
    <text evidence="1">The sequence shown here is derived from an EMBL/GenBank/DDBJ whole genome shotgun (WGS) entry which is preliminary data.</text>
</comment>